<dbReference type="VEuPathDB" id="CryptoDB:Cvel_3788"/>
<protein>
    <submittedName>
        <fullName evidence="1">Uncharacterized protein</fullName>
    </submittedName>
</protein>
<dbReference type="AlphaFoldDB" id="A0A0G4FVS4"/>
<organism evidence="1">
    <name type="scientific">Chromera velia CCMP2878</name>
    <dbReference type="NCBI Taxonomy" id="1169474"/>
    <lineage>
        <taxon>Eukaryota</taxon>
        <taxon>Sar</taxon>
        <taxon>Alveolata</taxon>
        <taxon>Colpodellida</taxon>
        <taxon>Chromeraceae</taxon>
        <taxon>Chromera</taxon>
    </lineage>
</organism>
<dbReference type="EMBL" id="CDMZ01000661">
    <property type="protein sequence ID" value="CEM18884.1"/>
    <property type="molecule type" value="Genomic_DNA"/>
</dbReference>
<accession>A0A0G4FVS4</accession>
<reference evidence="1" key="1">
    <citation type="submission" date="2014-11" db="EMBL/GenBank/DDBJ databases">
        <authorList>
            <person name="Otto D Thomas"/>
            <person name="Naeem Raeece"/>
        </authorList>
    </citation>
    <scope>NUCLEOTIDE SEQUENCE</scope>
</reference>
<evidence type="ECO:0000313" key="1">
    <source>
        <dbReference type="EMBL" id="CEM18884.1"/>
    </source>
</evidence>
<gene>
    <name evidence="1" type="ORF">Cvel_3788</name>
</gene>
<sequence>MSVDSRFPSVMEIRSSFCATVESRLQRYGHGQAKTVSRGIQRPLASQAARSLLFEIIVVDWELGVTVAFLIGEVDRRPLHETDCGDVAWCYLDFRVTLSHGDCRLRVHHN</sequence>
<name>A0A0G4FVS4_9ALVE</name>
<proteinExistence type="predicted"/>